<comment type="pathway">
    <text evidence="1">Cofactor biosynthesis; ubiquinone biosynthesis.</text>
</comment>
<comment type="similarity">
    <text evidence="1">Belongs to the peptidase U32 family. UbiV subfamily.</text>
</comment>
<evidence type="ECO:0000313" key="3">
    <source>
        <dbReference type="Proteomes" id="UP001195903"/>
    </source>
</evidence>
<feature type="binding site" evidence="1">
    <location>
        <position position="39"/>
    </location>
    <ligand>
        <name>[4Fe-4S] cluster</name>
        <dbReference type="ChEBI" id="CHEBI:49883"/>
    </ligand>
</feature>
<proteinExistence type="inferred from homology"/>
<dbReference type="EMBL" id="JAHEPS010000001">
    <property type="protein sequence ID" value="MBT1443444.1"/>
    <property type="molecule type" value="Genomic_DNA"/>
</dbReference>
<dbReference type="InterPro" id="IPR051454">
    <property type="entry name" value="RNA/ubiquinone_mod_enzymes"/>
</dbReference>
<reference evidence="2 3" key="1">
    <citation type="submission" date="2021-05" db="EMBL/GenBank/DDBJ databases">
        <title>Shewanella sp. JM162201.</title>
        <authorList>
            <person name="Xu S."/>
            <person name="Li A."/>
        </authorList>
    </citation>
    <scope>NUCLEOTIDE SEQUENCE [LARGE SCALE GENOMIC DNA]</scope>
    <source>
        <strain evidence="2 3">JM162201</strain>
    </source>
</reference>
<dbReference type="PANTHER" id="PTHR30217:SF11">
    <property type="entry name" value="UBIQUINONE BIOSYNTHESIS PROTEIN UBIV"/>
    <property type="match status" value="1"/>
</dbReference>
<feature type="binding site" evidence="1">
    <location>
        <position position="191"/>
    </location>
    <ligand>
        <name>[4Fe-4S] cluster</name>
        <dbReference type="ChEBI" id="CHEBI:49883"/>
    </ligand>
</feature>
<dbReference type="InterPro" id="IPR043693">
    <property type="entry name" value="UbiV"/>
</dbReference>
<keyword evidence="1" id="KW-0479">Metal-binding</keyword>
<evidence type="ECO:0000256" key="1">
    <source>
        <dbReference type="HAMAP-Rule" id="MF_02233"/>
    </source>
</evidence>
<dbReference type="Proteomes" id="UP001195903">
    <property type="component" value="Unassembled WGS sequence"/>
</dbReference>
<accession>A0ABS5UZ38</accession>
<gene>
    <name evidence="1" type="primary">ubiV</name>
    <name evidence="2" type="ORF">KJI95_02755</name>
</gene>
<keyword evidence="1" id="KW-0831">Ubiquinone biosynthesis</keyword>
<dbReference type="PANTHER" id="PTHR30217">
    <property type="entry name" value="PEPTIDASE U32 FAMILY"/>
    <property type="match status" value="1"/>
</dbReference>
<dbReference type="NCBIfam" id="NF011991">
    <property type="entry name" value="PRK15447.1"/>
    <property type="match status" value="1"/>
</dbReference>
<feature type="binding site" evidence="1">
    <location>
        <position position="178"/>
    </location>
    <ligand>
        <name>[4Fe-4S] cluster</name>
        <dbReference type="ChEBI" id="CHEBI:49883"/>
    </ligand>
</feature>
<comment type="function">
    <text evidence="1">Required for O(2)-independent ubiquinone (coenzyme Q) biosynthesis. Together with UbiU, is essential for the C6-hydroxylation reaction in the oxygen-independent ubiquinone biosynthesis pathway.</text>
</comment>
<protein>
    <recommendedName>
        <fullName evidence="1">Ubiquinone biosynthesis protein UbiV</fullName>
    </recommendedName>
</protein>
<sequence length="283" mass="31324">MKTSLGPLLYCWDKGKVTDFYQHVAQSDIELVYLGEAVCSRRRELKNSDYLELARMLKGSGKQVVLSTLALIEAAGELSELKKQVNNGEFMIEANDMAAVGYAREAGVPFVCGPHINLYNAASIQKLADWGMQRFVMPIELSKSWLAKVLEQLGGNPNRPEVEVFGHGHLPLAHSARCFTARHKGLAKDGCQTICRDYSKGLLVQTQESQPLLRLNGIQTQSAACVNLAGEWAHMEAMGVDWFRISPASGTLPTLERTQEMGTDECNGYWFAEAGFNRTQPEP</sequence>
<evidence type="ECO:0000313" key="2">
    <source>
        <dbReference type="EMBL" id="MBT1443444.1"/>
    </source>
</evidence>
<dbReference type="RefSeq" id="WP_214505629.1">
    <property type="nucleotide sequence ID" value="NZ_JAHEPS010000001.1"/>
</dbReference>
<keyword evidence="1" id="KW-0411">Iron-sulfur</keyword>
<keyword evidence="1" id="KW-0408">Iron</keyword>
<name>A0ABS5UZ38_9GAMM</name>
<keyword evidence="1" id="KW-0004">4Fe-4S</keyword>
<keyword evidence="3" id="KW-1185">Reference proteome</keyword>
<comment type="cofactor">
    <cofactor evidence="1">
        <name>[4Fe-4S] cluster</name>
        <dbReference type="ChEBI" id="CHEBI:49883"/>
    </cofactor>
</comment>
<dbReference type="Pfam" id="PF01136">
    <property type="entry name" value="Peptidase_U32"/>
    <property type="match status" value="1"/>
</dbReference>
<comment type="caution">
    <text evidence="2">The sequence shown here is derived from an EMBL/GenBank/DDBJ whole genome shotgun (WGS) entry which is preliminary data.</text>
</comment>
<organism evidence="2 3">
    <name type="scientific">Shewanella jiangmenensis</name>
    <dbReference type="NCBI Taxonomy" id="2837387"/>
    <lineage>
        <taxon>Bacteria</taxon>
        <taxon>Pseudomonadati</taxon>
        <taxon>Pseudomonadota</taxon>
        <taxon>Gammaproteobacteria</taxon>
        <taxon>Alteromonadales</taxon>
        <taxon>Shewanellaceae</taxon>
        <taxon>Shewanella</taxon>
    </lineage>
</organism>
<comment type="subunit">
    <text evidence="1">Forms a heterodimer with UbiU.</text>
</comment>
<feature type="binding site" evidence="1">
    <location>
        <position position="195"/>
    </location>
    <ligand>
        <name>[4Fe-4S] cluster</name>
        <dbReference type="ChEBI" id="CHEBI:49883"/>
    </ligand>
</feature>
<dbReference type="HAMAP" id="MF_02233">
    <property type="entry name" value="UbiV"/>
    <property type="match status" value="1"/>
</dbReference>
<dbReference type="InterPro" id="IPR001539">
    <property type="entry name" value="Peptidase_U32"/>
</dbReference>